<protein>
    <submittedName>
        <fullName evidence="10">Cation diffusion facilitator family transporter</fullName>
    </submittedName>
</protein>
<comment type="subcellular location">
    <subcellularLocation>
        <location evidence="1">Membrane</location>
        <topology evidence="1">Multi-pass membrane protein</topology>
    </subcellularLocation>
</comment>
<sequence>MADKEELTRQHAIYKVTIGGSAVNVFLLIFKFIAGILGGSSAMIADAVHSLSDFLTDIAVLVFVRLSNKPQDKDHDFGHGKYETLATALIGIALLLVGTMICVSGLEKIRLVIHGTVLPSPGIIAFVAAIVSILLKEWCFQFTMKVGRHYNSQAVVANAWHHRSDALSSIGTAVGIGGAIILGEKWTVLDPLTAIAVSVFIIWEAVKLIRQSSSELLEASLPDDIEQQIVNTALREKGVSEVHNLRTRRIGDHYAIEMHIRMPGEMNLYEAHKHATRIEDAIRQLFGSATHIIIHLEPLKVDGRYVDPDEAQ</sequence>
<feature type="transmembrane region" description="Helical" evidence="7">
    <location>
        <begin position="12"/>
        <end position="37"/>
    </location>
</feature>
<dbReference type="GO" id="GO:0008324">
    <property type="term" value="F:monoatomic cation transmembrane transporter activity"/>
    <property type="evidence" value="ECO:0007669"/>
    <property type="project" value="InterPro"/>
</dbReference>
<dbReference type="PANTHER" id="PTHR43840">
    <property type="entry name" value="MITOCHONDRIAL METAL TRANSPORTER 1-RELATED"/>
    <property type="match status" value="1"/>
</dbReference>
<keyword evidence="6 7" id="KW-0472">Membrane</keyword>
<dbReference type="Pfam" id="PF01545">
    <property type="entry name" value="Cation_efflux"/>
    <property type="match status" value="1"/>
</dbReference>
<dbReference type="EMBL" id="GL945017">
    <property type="protein sequence ID" value="EGN57076.1"/>
    <property type="molecule type" value="Genomic_DNA"/>
</dbReference>
<dbReference type="STRING" id="688246.Premu_1670"/>
<dbReference type="SUPFAM" id="SSF160240">
    <property type="entry name" value="Cation efflux protein cytoplasmic domain-like"/>
    <property type="match status" value="1"/>
</dbReference>
<evidence type="ECO:0000256" key="1">
    <source>
        <dbReference type="ARBA" id="ARBA00004141"/>
    </source>
</evidence>
<evidence type="ECO:0000259" key="9">
    <source>
        <dbReference type="Pfam" id="PF16916"/>
    </source>
</evidence>
<accession>F8NCP0</accession>
<dbReference type="Pfam" id="PF16916">
    <property type="entry name" value="ZT_dimer"/>
    <property type="match status" value="1"/>
</dbReference>
<dbReference type="PANTHER" id="PTHR43840:SF15">
    <property type="entry name" value="MITOCHONDRIAL METAL TRANSPORTER 1-RELATED"/>
    <property type="match status" value="1"/>
</dbReference>
<comment type="similarity">
    <text evidence="2">Belongs to the cation diffusion facilitator (CDF) transporter (TC 2.A.4) family.</text>
</comment>
<evidence type="ECO:0000256" key="3">
    <source>
        <dbReference type="ARBA" id="ARBA00022448"/>
    </source>
</evidence>
<gene>
    <name evidence="10" type="ORF">Premu_1670</name>
</gene>
<dbReference type="AlphaFoldDB" id="F8NCP0"/>
<dbReference type="Proteomes" id="UP000002772">
    <property type="component" value="Unassembled WGS sequence"/>
</dbReference>
<dbReference type="GO" id="GO:0016020">
    <property type="term" value="C:membrane"/>
    <property type="evidence" value="ECO:0007669"/>
    <property type="project" value="UniProtKB-SubCell"/>
</dbReference>
<evidence type="ECO:0000313" key="10">
    <source>
        <dbReference type="EMBL" id="EGN57076.1"/>
    </source>
</evidence>
<dbReference type="FunFam" id="1.20.1510.10:FF:000006">
    <property type="entry name" value="Divalent cation efflux transporter"/>
    <property type="match status" value="1"/>
</dbReference>
<keyword evidence="3" id="KW-0813">Transport</keyword>
<evidence type="ECO:0000256" key="5">
    <source>
        <dbReference type="ARBA" id="ARBA00022989"/>
    </source>
</evidence>
<reference evidence="11" key="1">
    <citation type="journal article" date="2011" name="Stand. Genomic Sci.">
        <title>Non-contiguous finished genome sequence of the opportunistic oral pathogen Prevotella multisaccharivorax type strain (PPPA20).</title>
        <authorList>
            <person name="Pati A."/>
            <person name="Gronow S."/>
            <person name="Lu M."/>
            <person name="Lapidus A."/>
            <person name="Nolan M."/>
            <person name="Lucas S."/>
            <person name="Hammon N."/>
            <person name="Deshpande S."/>
            <person name="Cheng J.F."/>
            <person name="Tapia R."/>
            <person name="Han C."/>
            <person name="Goodwin L."/>
            <person name="Pitluck S."/>
            <person name="Liolios K."/>
            <person name="Pagani I."/>
            <person name="Mavromatis K."/>
            <person name="Mikhailova N."/>
            <person name="Huntemann M."/>
            <person name="Chen A."/>
            <person name="Palaniappan K."/>
            <person name="Land M."/>
            <person name="Hauser L."/>
            <person name="Detter J.C."/>
            <person name="Brambilla E.M."/>
            <person name="Rohde M."/>
            <person name="Goker M."/>
            <person name="Woyke T."/>
            <person name="Bristow J."/>
            <person name="Eisen J.A."/>
            <person name="Markowitz V."/>
            <person name="Hugenholtz P."/>
            <person name="Kyrpides N.C."/>
            <person name="Klenk H.P."/>
            <person name="Ivanova N."/>
        </authorList>
    </citation>
    <scope>NUCLEOTIDE SEQUENCE [LARGE SCALE GENOMIC DNA]</scope>
    <source>
        <strain evidence="11">DSM 17128</strain>
    </source>
</reference>
<keyword evidence="4 7" id="KW-0812">Transmembrane</keyword>
<dbReference type="HOGENOM" id="CLU_013430_3_6_10"/>
<dbReference type="InterPro" id="IPR027470">
    <property type="entry name" value="Cation_efflux_CTD"/>
</dbReference>
<name>F8NCP0_9BACT</name>
<keyword evidence="5 7" id="KW-1133">Transmembrane helix</keyword>
<feature type="transmembrane region" description="Helical" evidence="7">
    <location>
        <begin position="85"/>
        <end position="106"/>
    </location>
</feature>
<evidence type="ECO:0000256" key="6">
    <source>
        <dbReference type="ARBA" id="ARBA00023136"/>
    </source>
</evidence>
<dbReference type="NCBIfam" id="TIGR01297">
    <property type="entry name" value="CDF"/>
    <property type="match status" value="1"/>
</dbReference>
<evidence type="ECO:0000256" key="7">
    <source>
        <dbReference type="SAM" id="Phobius"/>
    </source>
</evidence>
<evidence type="ECO:0000313" key="11">
    <source>
        <dbReference type="Proteomes" id="UP000002772"/>
    </source>
</evidence>
<dbReference type="InterPro" id="IPR036837">
    <property type="entry name" value="Cation_efflux_CTD_sf"/>
</dbReference>
<dbReference type="InterPro" id="IPR058533">
    <property type="entry name" value="Cation_efflux_TM"/>
</dbReference>
<feature type="domain" description="Cation efflux protein cytoplasmic" evidence="9">
    <location>
        <begin position="221"/>
        <end position="298"/>
    </location>
</feature>
<proteinExistence type="inferred from homology"/>
<dbReference type="InterPro" id="IPR002524">
    <property type="entry name" value="Cation_efflux"/>
</dbReference>
<organism evidence="10 11">
    <name type="scientific">Hallella multisaccharivorax DSM 17128</name>
    <dbReference type="NCBI Taxonomy" id="688246"/>
    <lineage>
        <taxon>Bacteria</taxon>
        <taxon>Pseudomonadati</taxon>
        <taxon>Bacteroidota</taxon>
        <taxon>Bacteroidia</taxon>
        <taxon>Bacteroidales</taxon>
        <taxon>Prevotellaceae</taxon>
        <taxon>Hallella</taxon>
    </lineage>
</organism>
<dbReference type="Gene3D" id="3.30.70.1350">
    <property type="entry name" value="Cation efflux protein, cytoplasmic domain"/>
    <property type="match status" value="1"/>
</dbReference>
<dbReference type="OrthoDB" id="9806522at2"/>
<feature type="transmembrane region" description="Helical" evidence="7">
    <location>
        <begin position="112"/>
        <end position="135"/>
    </location>
</feature>
<feature type="domain" description="Cation efflux protein transmembrane" evidence="8">
    <location>
        <begin position="21"/>
        <end position="217"/>
    </location>
</feature>
<dbReference type="RefSeq" id="WP_007574441.1">
    <property type="nucleotide sequence ID" value="NZ_BPTS01000001.1"/>
</dbReference>
<dbReference type="InterPro" id="IPR050291">
    <property type="entry name" value="CDF_Transporter"/>
</dbReference>
<evidence type="ECO:0000256" key="4">
    <source>
        <dbReference type="ARBA" id="ARBA00022692"/>
    </source>
</evidence>
<dbReference type="InterPro" id="IPR027469">
    <property type="entry name" value="Cation_efflux_TMD_sf"/>
</dbReference>
<dbReference type="Gene3D" id="1.20.1510.10">
    <property type="entry name" value="Cation efflux protein transmembrane domain"/>
    <property type="match status" value="1"/>
</dbReference>
<evidence type="ECO:0000259" key="8">
    <source>
        <dbReference type="Pfam" id="PF01545"/>
    </source>
</evidence>
<evidence type="ECO:0000256" key="2">
    <source>
        <dbReference type="ARBA" id="ARBA00008114"/>
    </source>
</evidence>
<dbReference type="eggNOG" id="COG0053">
    <property type="taxonomic scope" value="Bacteria"/>
</dbReference>
<keyword evidence="11" id="KW-1185">Reference proteome</keyword>
<dbReference type="SUPFAM" id="SSF161111">
    <property type="entry name" value="Cation efflux protein transmembrane domain-like"/>
    <property type="match status" value="1"/>
</dbReference>